<accession>A0ABS5P9L7</accession>
<keyword evidence="2" id="KW-1185">Reference proteome</keyword>
<sequence>MIQNENLKKINDSLNSKNLKINISDISKKDYNNLLAFLNSKAEKEKLLYSLNELINMLKKNESIAIRQIYANSTYEHDMKQLVLHLTNLKLISSTKYLDEARNPYEGLKMGTSFKDFLNMDI</sequence>
<proteinExistence type="predicted"/>
<reference evidence="1 2" key="1">
    <citation type="journal article" date="2018" name="Int. J. Syst. Evol. Microbiol.">
        <title>Flavobacterium chryseum sp. nov. and Flavobacterium psychroterrae sp. nov., novel environmental bacteria isolated from Antarctica.</title>
        <authorList>
            <person name="Kralova S."/>
            <person name="Svec P."/>
            <person name="Busse H.J."/>
            <person name="Stankova E."/>
            <person name="Vaczi P."/>
            <person name="Sedlacek I."/>
        </authorList>
    </citation>
    <scope>NUCLEOTIDE SEQUENCE [LARGE SCALE GENOMIC DNA]</scope>
    <source>
        <strain evidence="1 2">CCM 8827</strain>
    </source>
</reference>
<evidence type="ECO:0000313" key="2">
    <source>
        <dbReference type="Proteomes" id="UP000722625"/>
    </source>
</evidence>
<dbReference type="EMBL" id="JAGYVZ010000005">
    <property type="protein sequence ID" value="MBS7230981.1"/>
    <property type="molecule type" value="Genomic_DNA"/>
</dbReference>
<dbReference type="Proteomes" id="UP000722625">
    <property type="component" value="Unassembled WGS sequence"/>
</dbReference>
<name>A0ABS5P9L7_9FLAO</name>
<protein>
    <submittedName>
        <fullName evidence="1">Uncharacterized protein</fullName>
    </submittedName>
</protein>
<evidence type="ECO:0000313" key="1">
    <source>
        <dbReference type="EMBL" id="MBS7230981.1"/>
    </source>
</evidence>
<organism evidence="1 2">
    <name type="scientific">Flavobacterium psychroterrae</name>
    <dbReference type="NCBI Taxonomy" id="2133767"/>
    <lineage>
        <taxon>Bacteria</taxon>
        <taxon>Pseudomonadati</taxon>
        <taxon>Bacteroidota</taxon>
        <taxon>Flavobacteriia</taxon>
        <taxon>Flavobacteriales</taxon>
        <taxon>Flavobacteriaceae</taxon>
        <taxon>Flavobacterium</taxon>
    </lineage>
</organism>
<comment type="caution">
    <text evidence="1">The sequence shown here is derived from an EMBL/GenBank/DDBJ whole genome shotgun (WGS) entry which is preliminary data.</text>
</comment>
<dbReference type="RefSeq" id="WP_213297474.1">
    <property type="nucleotide sequence ID" value="NZ_JAGYVZ010000005.1"/>
</dbReference>
<gene>
    <name evidence="1" type="ORF">KHA90_08090</name>
</gene>